<feature type="signal peptide" evidence="2">
    <location>
        <begin position="1"/>
        <end position="20"/>
    </location>
</feature>
<dbReference type="InterPro" id="IPR006175">
    <property type="entry name" value="YjgF/YER057c/UK114"/>
</dbReference>
<dbReference type="AlphaFoldDB" id="A0A5C8PPB4"/>
<dbReference type="InterPro" id="IPR019897">
    <property type="entry name" value="RidA_CS"/>
</dbReference>
<protein>
    <submittedName>
        <fullName evidence="3">RidA family protein</fullName>
    </submittedName>
</protein>
<dbReference type="PANTHER" id="PTHR11803:SF58">
    <property type="entry name" value="PROTEIN HMF1-RELATED"/>
    <property type="match status" value="1"/>
</dbReference>
<reference evidence="3 4" key="1">
    <citation type="submission" date="2019-06" db="EMBL/GenBank/DDBJ databases">
        <title>New taxonomy in bacterial strain CC-CFT640, isolated from vineyard.</title>
        <authorList>
            <person name="Lin S.-Y."/>
            <person name="Tsai C.-F."/>
            <person name="Young C.-C."/>
        </authorList>
    </citation>
    <scope>NUCLEOTIDE SEQUENCE [LARGE SCALE GENOMIC DNA]</scope>
    <source>
        <strain evidence="3 4">CC-CFT640</strain>
    </source>
</reference>
<dbReference type="Gene3D" id="3.30.1330.40">
    <property type="entry name" value="RutC-like"/>
    <property type="match status" value="1"/>
</dbReference>
<feature type="chain" id="PRO_5022665198" evidence="2">
    <location>
        <begin position="21"/>
        <end position="150"/>
    </location>
</feature>
<evidence type="ECO:0000256" key="2">
    <source>
        <dbReference type="SAM" id="SignalP"/>
    </source>
</evidence>
<keyword evidence="4" id="KW-1185">Reference proteome</keyword>
<organism evidence="3 4">
    <name type="scientific">Vineibacter terrae</name>
    <dbReference type="NCBI Taxonomy" id="2586908"/>
    <lineage>
        <taxon>Bacteria</taxon>
        <taxon>Pseudomonadati</taxon>
        <taxon>Pseudomonadota</taxon>
        <taxon>Alphaproteobacteria</taxon>
        <taxon>Hyphomicrobiales</taxon>
        <taxon>Vineibacter</taxon>
    </lineage>
</organism>
<dbReference type="PROSITE" id="PS01094">
    <property type="entry name" value="UPF0076"/>
    <property type="match status" value="1"/>
</dbReference>
<dbReference type="SUPFAM" id="SSF55298">
    <property type="entry name" value="YjgF-like"/>
    <property type="match status" value="1"/>
</dbReference>
<evidence type="ECO:0000256" key="1">
    <source>
        <dbReference type="ARBA" id="ARBA00010552"/>
    </source>
</evidence>
<accession>A0A5C8PPB4</accession>
<evidence type="ECO:0000313" key="4">
    <source>
        <dbReference type="Proteomes" id="UP000321638"/>
    </source>
</evidence>
<evidence type="ECO:0000313" key="3">
    <source>
        <dbReference type="EMBL" id="TXL76039.1"/>
    </source>
</evidence>
<dbReference type="FunFam" id="3.30.1330.40:FF:000001">
    <property type="entry name" value="L-PSP family endoribonuclease"/>
    <property type="match status" value="1"/>
</dbReference>
<dbReference type="Pfam" id="PF01042">
    <property type="entry name" value="Ribonuc_L-PSP"/>
    <property type="match status" value="1"/>
</dbReference>
<dbReference type="CDD" id="cd00448">
    <property type="entry name" value="YjgF_YER057c_UK114_family"/>
    <property type="match status" value="1"/>
</dbReference>
<proteinExistence type="inferred from homology"/>
<dbReference type="PANTHER" id="PTHR11803">
    <property type="entry name" value="2-IMINOBUTANOATE/2-IMINOPROPANOATE DEAMINASE RIDA"/>
    <property type="match status" value="1"/>
</dbReference>
<dbReference type="EMBL" id="VDUZ01000012">
    <property type="protein sequence ID" value="TXL76039.1"/>
    <property type="molecule type" value="Genomic_DNA"/>
</dbReference>
<dbReference type="GO" id="GO:0005829">
    <property type="term" value="C:cytosol"/>
    <property type="evidence" value="ECO:0007669"/>
    <property type="project" value="TreeGrafter"/>
</dbReference>
<gene>
    <name evidence="3" type="ORF">FHP25_13190</name>
</gene>
<keyword evidence="2" id="KW-0732">Signal</keyword>
<dbReference type="OrthoDB" id="583118at2"/>
<dbReference type="GO" id="GO:0019239">
    <property type="term" value="F:deaminase activity"/>
    <property type="evidence" value="ECO:0007669"/>
    <property type="project" value="TreeGrafter"/>
</dbReference>
<comment type="similarity">
    <text evidence="1">Belongs to the RutC family.</text>
</comment>
<sequence length="150" mass="15530">MPARAGACLGVCAHASFSAAFEVAMSKQKVQSEAAPAALGPYSQAIVSGGMVYCSGQIALDPRTGQFAGDTVEAQTHQVLRNLQAVLQAAGSDLGKIVKTTVFLADMGDFQAMNGVYAGYFPDPAPARSTVQVARLPRDARVEIEAVAAL</sequence>
<dbReference type="InterPro" id="IPR006056">
    <property type="entry name" value="RidA"/>
</dbReference>
<comment type="caution">
    <text evidence="3">The sequence shown here is derived from an EMBL/GenBank/DDBJ whole genome shotgun (WGS) entry which is preliminary data.</text>
</comment>
<name>A0A5C8PPB4_9HYPH</name>
<dbReference type="InterPro" id="IPR035959">
    <property type="entry name" value="RutC-like_sf"/>
</dbReference>
<dbReference type="Proteomes" id="UP000321638">
    <property type="component" value="Unassembled WGS sequence"/>
</dbReference>
<dbReference type="NCBIfam" id="TIGR00004">
    <property type="entry name" value="Rid family detoxifying hydrolase"/>
    <property type="match status" value="1"/>
</dbReference>